<dbReference type="InterPro" id="IPR045492">
    <property type="entry name" value="DUF6434"/>
</dbReference>
<dbReference type="PATRIC" id="fig|251654.3.peg.1469"/>
<gene>
    <name evidence="2" type="ORF">ALO68_01158</name>
</gene>
<evidence type="ECO:0000259" key="1">
    <source>
        <dbReference type="Pfam" id="PF20026"/>
    </source>
</evidence>
<dbReference type="EMBL" id="LJQM01000068">
    <property type="protein sequence ID" value="KPX47288.1"/>
    <property type="molecule type" value="Genomic_DNA"/>
</dbReference>
<comment type="caution">
    <text evidence="2">The sequence shown here is derived from an EMBL/GenBank/DDBJ whole genome shotgun (WGS) entry which is preliminary data.</text>
</comment>
<proteinExistence type="predicted"/>
<feature type="domain" description="DUF6434" evidence="1">
    <location>
        <begin position="3"/>
        <end position="65"/>
    </location>
</feature>
<accession>A0A0P9TZQ0</accession>
<reference evidence="2 3" key="1">
    <citation type="submission" date="2015-09" db="EMBL/GenBank/DDBJ databases">
        <title>Genome announcement of multiple Pseudomonas syringae strains.</title>
        <authorList>
            <person name="Thakur S."/>
            <person name="Wang P.W."/>
            <person name="Gong Y."/>
            <person name="Weir B.S."/>
            <person name="Guttman D.S."/>
        </authorList>
    </citation>
    <scope>NUCLEOTIDE SEQUENCE [LARGE SCALE GENOMIC DNA]</scope>
    <source>
        <strain evidence="2 3">ICMP4531</strain>
    </source>
</reference>
<evidence type="ECO:0000313" key="2">
    <source>
        <dbReference type="EMBL" id="KPX47288.1"/>
    </source>
</evidence>
<evidence type="ECO:0000313" key="3">
    <source>
        <dbReference type="Proteomes" id="UP000050557"/>
    </source>
</evidence>
<organism evidence="2 3">
    <name type="scientific">Pseudomonas syringae pv. helianthi</name>
    <dbReference type="NCBI Taxonomy" id="251654"/>
    <lineage>
        <taxon>Bacteria</taxon>
        <taxon>Pseudomonadati</taxon>
        <taxon>Pseudomonadota</taxon>
        <taxon>Gammaproteobacteria</taxon>
        <taxon>Pseudomonadales</taxon>
        <taxon>Pseudomonadaceae</taxon>
        <taxon>Pseudomonas</taxon>
    </lineage>
</organism>
<protein>
    <recommendedName>
        <fullName evidence="1">DUF6434 domain-containing protein</fullName>
    </recommendedName>
</protein>
<sequence length="72" mass="8456">MTFDWHSDPVTRDTAVDNRYRNTQNVRRFMIGQCGPSFRFDRSFMAWIKNGEAKSMGQVADQWLRLQASVPE</sequence>
<dbReference type="Proteomes" id="UP000050557">
    <property type="component" value="Unassembled WGS sequence"/>
</dbReference>
<dbReference type="Pfam" id="PF20026">
    <property type="entry name" value="DUF6434"/>
    <property type="match status" value="1"/>
</dbReference>
<dbReference type="RefSeq" id="WP_054985320.1">
    <property type="nucleotide sequence ID" value="NZ_CP092918.1"/>
</dbReference>
<dbReference type="AlphaFoldDB" id="A0A0P9TZQ0"/>
<name>A0A0P9TZQ0_9PSED</name>